<feature type="region of interest" description="Disordered" evidence="2">
    <location>
        <begin position="231"/>
        <end position="255"/>
    </location>
</feature>
<dbReference type="GO" id="GO:0043565">
    <property type="term" value="F:sequence-specific DNA binding"/>
    <property type="evidence" value="ECO:0007669"/>
    <property type="project" value="InterPro"/>
</dbReference>
<evidence type="ECO:0000256" key="3">
    <source>
        <dbReference type="SAM" id="Phobius"/>
    </source>
</evidence>
<dbReference type="PROSITE" id="PS50114">
    <property type="entry name" value="GATA_ZN_FINGER_2"/>
    <property type="match status" value="1"/>
</dbReference>
<keyword evidence="3" id="KW-1133">Transmembrane helix</keyword>
<dbReference type="GO" id="GO:0008270">
    <property type="term" value="F:zinc ion binding"/>
    <property type="evidence" value="ECO:0007669"/>
    <property type="project" value="UniProtKB-KW"/>
</dbReference>
<keyword evidence="1" id="KW-0862">Zinc</keyword>
<dbReference type="EMBL" id="LHPF02000002">
    <property type="protein sequence ID" value="PSC75342.1"/>
    <property type="molecule type" value="Genomic_DNA"/>
</dbReference>
<proteinExistence type="predicted"/>
<comment type="caution">
    <text evidence="5">The sequence shown here is derived from an EMBL/GenBank/DDBJ whole genome shotgun (WGS) entry which is preliminary data.</text>
</comment>
<evidence type="ECO:0000256" key="2">
    <source>
        <dbReference type="SAM" id="MobiDB-lite"/>
    </source>
</evidence>
<sequence length="255" mass="28051">MRSLLDAFPVPDHPAASHPAPTPGSEALGTARHALLLLFASNSIAMAALCLLLSQRMRIGLAIAVWSPVAAIAMPYAGLVCDAACLTHPAARAAQARLYAVLSLFSYRLPLPVAPWASRHAVPFPARAFSSSKEGKQEEEKQCRNCGATSTSKWRLHPTTGDRLCYACRRFMDRHGGEMRPARSEQLWLQRQREEKQEEKRCSNCGADNTSTWKWVCQRCYLRVRAQLKRLQGQAGEAGKGSGGEAKQPEKARRG</sequence>
<keyword evidence="6" id="KW-1185">Reference proteome</keyword>
<feature type="domain" description="GATA-type" evidence="4">
    <location>
        <begin position="137"/>
        <end position="193"/>
    </location>
</feature>
<organism evidence="5 6">
    <name type="scientific">Micractinium conductrix</name>
    <dbReference type="NCBI Taxonomy" id="554055"/>
    <lineage>
        <taxon>Eukaryota</taxon>
        <taxon>Viridiplantae</taxon>
        <taxon>Chlorophyta</taxon>
        <taxon>core chlorophytes</taxon>
        <taxon>Trebouxiophyceae</taxon>
        <taxon>Chlorellales</taxon>
        <taxon>Chlorellaceae</taxon>
        <taxon>Chlorella clade</taxon>
        <taxon>Micractinium</taxon>
    </lineage>
</organism>
<dbReference type="Pfam" id="PF00320">
    <property type="entry name" value="GATA"/>
    <property type="match status" value="1"/>
</dbReference>
<protein>
    <submittedName>
        <fullName evidence="5">GATA-binding factor</fullName>
    </submittedName>
</protein>
<dbReference type="SUPFAM" id="SSF57716">
    <property type="entry name" value="Glucocorticoid receptor-like (DNA-binding domain)"/>
    <property type="match status" value="1"/>
</dbReference>
<keyword evidence="1" id="KW-0479">Metal-binding</keyword>
<dbReference type="Gene3D" id="3.30.50.10">
    <property type="entry name" value="Erythroid Transcription Factor GATA-1, subunit A"/>
    <property type="match status" value="1"/>
</dbReference>
<keyword evidence="3" id="KW-0812">Transmembrane</keyword>
<name>A0A2P6VMK6_9CHLO</name>
<dbReference type="OrthoDB" id="521191at2759"/>
<dbReference type="InterPro" id="IPR000679">
    <property type="entry name" value="Znf_GATA"/>
</dbReference>
<reference evidence="5 6" key="1">
    <citation type="journal article" date="2018" name="Plant J.">
        <title>Genome sequences of Chlorella sorokiniana UTEX 1602 and Micractinium conductrix SAG 241.80: implications to maltose excretion by a green alga.</title>
        <authorList>
            <person name="Arriola M.B."/>
            <person name="Velmurugan N."/>
            <person name="Zhang Y."/>
            <person name="Plunkett M.H."/>
            <person name="Hondzo H."/>
            <person name="Barney B.M."/>
        </authorList>
    </citation>
    <scope>NUCLEOTIDE SEQUENCE [LARGE SCALE GENOMIC DNA]</scope>
    <source>
        <strain evidence="5 6">SAG 241.80</strain>
    </source>
</reference>
<dbReference type="SMART" id="SM00401">
    <property type="entry name" value="ZnF_GATA"/>
    <property type="match status" value="2"/>
</dbReference>
<accession>A0A2P6VMK6</accession>
<evidence type="ECO:0000256" key="1">
    <source>
        <dbReference type="PROSITE-ProRule" id="PRU00094"/>
    </source>
</evidence>
<dbReference type="Proteomes" id="UP000239649">
    <property type="component" value="Unassembled WGS sequence"/>
</dbReference>
<gene>
    <name evidence="5" type="ORF">C2E20_1541</name>
</gene>
<dbReference type="CDD" id="cd00202">
    <property type="entry name" value="ZnF_GATA"/>
    <property type="match status" value="1"/>
</dbReference>
<dbReference type="AlphaFoldDB" id="A0A2P6VMK6"/>
<keyword evidence="1" id="KW-0863">Zinc-finger</keyword>
<feature type="transmembrane region" description="Helical" evidence="3">
    <location>
        <begin position="33"/>
        <end position="52"/>
    </location>
</feature>
<feature type="transmembrane region" description="Helical" evidence="3">
    <location>
        <begin position="59"/>
        <end position="79"/>
    </location>
</feature>
<dbReference type="GO" id="GO:0006355">
    <property type="term" value="P:regulation of DNA-templated transcription"/>
    <property type="evidence" value="ECO:0007669"/>
    <property type="project" value="InterPro"/>
</dbReference>
<evidence type="ECO:0000313" key="6">
    <source>
        <dbReference type="Proteomes" id="UP000239649"/>
    </source>
</evidence>
<keyword evidence="3" id="KW-0472">Membrane</keyword>
<evidence type="ECO:0000259" key="4">
    <source>
        <dbReference type="PROSITE" id="PS50114"/>
    </source>
</evidence>
<evidence type="ECO:0000313" key="5">
    <source>
        <dbReference type="EMBL" id="PSC75342.1"/>
    </source>
</evidence>
<dbReference type="InterPro" id="IPR013088">
    <property type="entry name" value="Znf_NHR/GATA"/>
</dbReference>